<proteinExistence type="predicted"/>
<reference evidence="2" key="1">
    <citation type="submission" date="2020-05" db="EMBL/GenBank/DDBJ databases">
        <title>Mycena genomes resolve the evolution of fungal bioluminescence.</title>
        <authorList>
            <person name="Tsai I.J."/>
        </authorList>
    </citation>
    <scope>NUCLEOTIDE SEQUENCE</scope>
    <source>
        <strain evidence="2">160909Yilan</strain>
    </source>
</reference>
<feature type="compositionally biased region" description="Basic and acidic residues" evidence="1">
    <location>
        <begin position="233"/>
        <end position="247"/>
    </location>
</feature>
<dbReference type="AlphaFoldDB" id="A0A8H6TZQ6"/>
<evidence type="ECO:0000313" key="2">
    <source>
        <dbReference type="EMBL" id="KAF7328468.1"/>
    </source>
</evidence>
<sequence>MQPHGSDILDSLPQWHLVPKSALFIGKCRPDFSGVLLVWVFLPPSTPPPDLKFLPFPYLEEGLDNADEPTLVERHPGSRRARLPCVYPSSRSSGSASDDAYTHATSINDVHLSQRATPDATTTPPPPQTVGAGADAAQTTASRAPTAEGRFAAFLQASPASASTLPQSRFDAARVQSNGPARRRASGGIVSATSHIASTLTPTTHRGTPAPFQHLTPASPLPRIHIYPTRPIYSDRRKQPEDHESPGRDGFAYDGSGGVPRDTGAVLRATSRPPLRPPPPLHAHPRAYVSIGGRRSRRP</sequence>
<comment type="caution">
    <text evidence="2">The sequence shown here is derived from an EMBL/GenBank/DDBJ whole genome shotgun (WGS) entry which is preliminary data.</text>
</comment>
<evidence type="ECO:0000313" key="3">
    <source>
        <dbReference type="Proteomes" id="UP000623467"/>
    </source>
</evidence>
<protein>
    <submittedName>
        <fullName evidence="2">Uncharacterized protein</fullName>
    </submittedName>
</protein>
<dbReference type="EMBL" id="JACAZH010000077">
    <property type="protein sequence ID" value="KAF7328468.1"/>
    <property type="molecule type" value="Genomic_DNA"/>
</dbReference>
<dbReference type="Proteomes" id="UP000623467">
    <property type="component" value="Unassembled WGS sequence"/>
</dbReference>
<feature type="region of interest" description="Disordered" evidence="1">
    <location>
        <begin position="68"/>
        <end position="145"/>
    </location>
</feature>
<accession>A0A8H6TZQ6</accession>
<name>A0A8H6TZQ6_9AGAR</name>
<gene>
    <name evidence="2" type="ORF">MSAN_02481000</name>
</gene>
<feature type="region of interest" description="Disordered" evidence="1">
    <location>
        <begin position="200"/>
        <end position="299"/>
    </location>
</feature>
<evidence type="ECO:0000256" key="1">
    <source>
        <dbReference type="SAM" id="MobiDB-lite"/>
    </source>
</evidence>
<keyword evidence="3" id="KW-1185">Reference proteome</keyword>
<feature type="compositionally biased region" description="Low complexity" evidence="1">
    <location>
        <begin position="89"/>
        <end position="99"/>
    </location>
</feature>
<organism evidence="2 3">
    <name type="scientific">Mycena sanguinolenta</name>
    <dbReference type="NCBI Taxonomy" id="230812"/>
    <lineage>
        <taxon>Eukaryota</taxon>
        <taxon>Fungi</taxon>
        <taxon>Dikarya</taxon>
        <taxon>Basidiomycota</taxon>
        <taxon>Agaricomycotina</taxon>
        <taxon>Agaricomycetes</taxon>
        <taxon>Agaricomycetidae</taxon>
        <taxon>Agaricales</taxon>
        <taxon>Marasmiineae</taxon>
        <taxon>Mycenaceae</taxon>
        <taxon>Mycena</taxon>
    </lineage>
</organism>